<dbReference type="PROSITE" id="PS51846">
    <property type="entry name" value="CNNM"/>
    <property type="match status" value="1"/>
</dbReference>
<organism evidence="14 17">
    <name type="scientific">Phascolarctobacterium faecium</name>
    <dbReference type="NCBI Taxonomy" id="33025"/>
    <lineage>
        <taxon>Bacteria</taxon>
        <taxon>Bacillati</taxon>
        <taxon>Bacillota</taxon>
        <taxon>Negativicutes</taxon>
        <taxon>Acidaminococcales</taxon>
        <taxon>Acidaminococcaceae</taxon>
        <taxon>Phascolarctobacterium</taxon>
    </lineage>
</organism>
<feature type="transmembrane region" description="Helical" evidence="11">
    <location>
        <begin position="59"/>
        <end position="82"/>
    </location>
</feature>
<proteinExistence type="inferred from homology"/>
<evidence type="ECO:0000259" key="12">
    <source>
        <dbReference type="PROSITE" id="PS51371"/>
    </source>
</evidence>
<dbReference type="GO" id="GO:0050660">
    <property type="term" value="F:flavin adenine dinucleotide binding"/>
    <property type="evidence" value="ECO:0007669"/>
    <property type="project" value="InterPro"/>
</dbReference>
<accession>A0A7X2XFM7</accession>
<dbReference type="InterPro" id="IPR036318">
    <property type="entry name" value="FAD-bd_PCMH-like_sf"/>
</dbReference>
<evidence type="ECO:0000256" key="6">
    <source>
        <dbReference type="ARBA" id="ARBA00022989"/>
    </source>
</evidence>
<evidence type="ECO:0000256" key="8">
    <source>
        <dbReference type="ARBA" id="ARBA00023136"/>
    </source>
</evidence>
<dbReference type="SMART" id="SM01091">
    <property type="entry name" value="CorC_HlyC"/>
    <property type="match status" value="1"/>
</dbReference>
<protein>
    <submittedName>
        <fullName evidence="14">DUF21 domain-containing protein</fullName>
    </submittedName>
</protein>
<dbReference type="Gene3D" id="3.10.580.10">
    <property type="entry name" value="CBS-domain"/>
    <property type="match status" value="1"/>
</dbReference>
<dbReference type="EMBL" id="WNBW01000003">
    <property type="protein sequence ID" value="MTU03938.1"/>
    <property type="molecule type" value="Genomic_DNA"/>
</dbReference>
<dbReference type="Pfam" id="PF01595">
    <property type="entry name" value="CNNM"/>
    <property type="match status" value="1"/>
</dbReference>
<evidence type="ECO:0000256" key="5">
    <source>
        <dbReference type="ARBA" id="ARBA00022737"/>
    </source>
</evidence>
<dbReference type="EMBL" id="WNBM01000003">
    <property type="protein sequence ID" value="MTT75876.1"/>
    <property type="molecule type" value="Genomic_DNA"/>
</dbReference>
<dbReference type="SMART" id="SM00116">
    <property type="entry name" value="CBS"/>
    <property type="match status" value="2"/>
</dbReference>
<dbReference type="InterPro" id="IPR000644">
    <property type="entry name" value="CBS_dom"/>
</dbReference>
<dbReference type="Proteomes" id="UP000443070">
    <property type="component" value="Unassembled WGS sequence"/>
</dbReference>
<dbReference type="InterPro" id="IPR016169">
    <property type="entry name" value="FAD-bd_PCMH_sub2"/>
</dbReference>
<dbReference type="OrthoDB" id="9798188at2"/>
<comment type="subcellular location">
    <subcellularLocation>
        <location evidence="1">Cell membrane</location>
        <topology evidence="1">Multi-pass membrane protein</topology>
    </subcellularLocation>
</comment>
<comment type="similarity">
    <text evidence="2">Belongs to the UPF0053 family.</text>
</comment>
<dbReference type="InterPro" id="IPR046342">
    <property type="entry name" value="CBS_dom_sf"/>
</dbReference>
<comment type="caution">
    <text evidence="14">The sequence shown here is derived from an EMBL/GenBank/DDBJ whole genome shotgun (WGS) entry which is preliminary data.</text>
</comment>
<feature type="domain" description="CBS" evidence="12">
    <location>
        <begin position="285"/>
        <end position="342"/>
    </location>
</feature>
<sequence length="440" mass="49599">MTCLFELSIALLITLLNGFFVMAEYSLVRIRKSRLDELIRQGKSRASTVLKMSEKLDTYLSATQLGITASSLLLGWFGGPLLAEMFRGMFGISAGSWYDHSLVFACAFLIIVFLHVVFGELVPRTIALGKVEQVAMAVAYPLVFFHYLLYPLVVLFNRIAHAVLCLLGVDPVPDEDISRSEDELRMIVSASERGGKLDHMESRLIDNVFDFADRVAREVMVPRQDMICLYTDDTLQENLQAVRESRHTRYPLCMEDKDHVLGVIHVRDLMDLDDDDDPDFDLRTRMRNIVVVPEGMSTAKVLQMMQHKRIQIAVVADEYGGTAGLVTMEDLLEEIVGDIQDEHDGEEAEDILRLGDDSYEFDGLVLLDEISELLNIEFDEPEEDTIGGFVFGLLGRKPEEGDRVVTGGWRFEVTEAEGFRVTRVKATRLQEDGTAVKTDE</sequence>
<feature type="transmembrane region" description="Helical" evidence="11">
    <location>
        <begin position="134"/>
        <end position="156"/>
    </location>
</feature>
<evidence type="ECO:0000313" key="17">
    <source>
        <dbReference type="Proteomes" id="UP000484547"/>
    </source>
</evidence>
<keyword evidence="8 10" id="KW-0472">Membrane</keyword>
<dbReference type="InterPro" id="IPR005170">
    <property type="entry name" value="Transptr-assoc_dom"/>
</dbReference>
<dbReference type="InterPro" id="IPR051676">
    <property type="entry name" value="UPF0053_domain"/>
</dbReference>
<dbReference type="CDD" id="cd04590">
    <property type="entry name" value="CBS_pair_CorC_HlyC_assoc"/>
    <property type="match status" value="1"/>
</dbReference>
<evidence type="ECO:0000256" key="10">
    <source>
        <dbReference type="PROSITE-ProRule" id="PRU01193"/>
    </source>
</evidence>
<dbReference type="PANTHER" id="PTHR43099:SF2">
    <property type="entry name" value="UPF0053 PROTEIN YRKA"/>
    <property type="match status" value="1"/>
</dbReference>
<dbReference type="Gene3D" id="3.30.465.10">
    <property type="match status" value="1"/>
</dbReference>
<dbReference type="AlphaFoldDB" id="A0A7X2XFM7"/>
<dbReference type="PROSITE" id="PS51371">
    <property type="entry name" value="CBS"/>
    <property type="match status" value="2"/>
</dbReference>
<evidence type="ECO:0000256" key="1">
    <source>
        <dbReference type="ARBA" id="ARBA00004651"/>
    </source>
</evidence>
<dbReference type="Proteomes" id="UP000484547">
    <property type="component" value="Unassembled WGS sequence"/>
</dbReference>
<keyword evidence="3" id="KW-1003">Cell membrane</keyword>
<evidence type="ECO:0000313" key="16">
    <source>
        <dbReference type="Proteomes" id="UP000443070"/>
    </source>
</evidence>
<dbReference type="RefSeq" id="WP_155163921.1">
    <property type="nucleotide sequence ID" value="NZ_WNBG01000003.1"/>
</dbReference>
<evidence type="ECO:0000256" key="3">
    <source>
        <dbReference type="ARBA" id="ARBA00022475"/>
    </source>
</evidence>
<dbReference type="InterPro" id="IPR044751">
    <property type="entry name" value="Ion_transp-like_CBS"/>
</dbReference>
<keyword evidence="4 10" id="KW-0812">Transmembrane</keyword>
<evidence type="ECO:0000256" key="11">
    <source>
        <dbReference type="SAM" id="Phobius"/>
    </source>
</evidence>
<evidence type="ECO:0000313" key="15">
    <source>
        <dbReference type="EMBL" id="MTU03938.1"/>
    </source>
</evidence>
<gene>
    <name evidence="14" type="ORF">GMD11_06310</name>
    <name evidence="15" type="ORF">GMD18_05955</name>
</gene>
<dbReference type="PANTHER" id="PTHR43099">
    <property type="entry name" value="UPF0053 PROTEIN YRKA"/>
    <property type="match status" value="1"/>
</dbReference>
<evidence type="ECO:0000256" key="4">
    <source>
        <dbReference type="ARBA" id="ARBA00022692"/>
    </source>
</evidence>
<reference evidence="16 17" key="1">
    <citation type="journal article" date="2019" name="Nat. Med.">
        <title>A library of human gut bacterial isolates paired with longitudinal multiomics data enables mechanistic microbiome research.</title>
        <authorList>
            <person name="Poyet M."/>
            <person name="Groussin M."/>
            <person name="Gibbons S.M."/>
            <person name="Avila-Pacheco J."/>
            <person name="Jiang X."/>
            <person name="Kearney S.M."/>
            <person name="Perrotta A.R."/>
            <person name="Berdy B."/>
            <person name="Zhao S."/>
            <person name="Lieberman T.D."/>
            <person name="Swanson P.K."/>
            <person name="Smith M."/>
            <person name="Roesemann S."/>
            <person name="Alexander J.E."/>
            <person name="Rich S.A."/>
            <person name="Livny J."/>
            <person name="Vlamakis H."/>
            <person name="Clish C."/>
            <person name="Bullock K."/>
            <person name="Deik A."/>
            <person name="Scott J."/>
            <person name="Pierce K.A."/>
            <person name="Xavier R.J."/>
            <person name="Alm E.J."/>
        </authorList>
    </citation>
    <scope>NUCLEOTIDE SEQUENCE [LARGE SCALE GENOMIC DNA]</scope>
    <source>
        <strain evidence="14 17">BIOML-A13</strain>
        <strain evidence="15 16">BIOML-A3</strain>
    </source>
</reference>
<dbReference type="SUPFAM" id="SSF56176">
    <property type="entry name" value="FAD-binding/transporter-associated domain-like"/>
    <property type="match status" value="1"/>
</dbReference>
<dbReference type="FunFam" id="3.10.580.10:FF:000002">
    <property type="entry name" value="Magnesium/cobalt efflux protein CorC"/>
    <property type="match status" value="1"/>
</dbReference>
<dbReference type="Pfam" id="PF00571">
    <property type="entry name" value="CBS"/>
    <property type="match status" value="2"/>
</dbReference>
<dbReference type="GO" id="GO:0005886">
    <property type="term" value="C:plasma membrane"/>
    <property type="evidence" value="ECO:0007669"/>
    <property type="project" value="UniProtKB-SubCell"/>
</dbReference>
<evidence type="ECO:0000256" key="7">
    <source>
        <dbReference type="ARBA" id="ARBA00023122"/>
    </source>
</evidence>
<feature type="domain" description="CNNM transmembrane" evidence="13">
    <location>
        <begin position="1"/>
        <end position="201"/>
    </location>
</feature>
<name>A0A7X2XFM7_9FIRM</name>
<feature type="transmembrane region" description="Helical" evidence="11">
    <location>
        <begin position="6"/>
        <end position="28"/>
    </location>
</feature>
<keyword evidence="6 10" id="KW-1133">Transmembrane helix</keyword>
<evidence type="ECO:0000256" key="9">
    <source>
        <dbReference type="PROSITE-ProRule" id="PRU00703"/>
    </source>
</evidence>
<feature type="transmembrane region" description="Helical" evidence="11">
    <location>
        <begin position="102"/>
        <end position="122"/>
    </location>
</feature>
<dbReference type="InterPro" id="IPR002550">
    <property type="entry name" value="CNNM"/>
</dbReference>
<dbReference type="SUPFAM" id="SSF54631">
    <property type="entry name" value="CBS-domain pair"/>
    <property type="match status" value="1"/>
</dbReference>
<dbReference type="Pfam" id="PF03471">
    <property type="entry name" value="CorC_HlyC"/>
    <property type="match status" value="1"/>
</dbReference>
<keyword evidence="7 9" id="KW-0129">CBS domain</keyword>
<evidence type="ECO:0000256" key="2">
    <source>
        <dbReference type="ARBA" id="ARBA00006337"/>
    </source>
</evidence>
<feature type="domain" description="CBS" evidence="12">
    <location>
        <begin position="220"/>
        <end position="282"/>
    </location>
</feature>
<evidence type="ECO:0000313" key="14">
    <source>
        <dbReference type="EMBL" id="MTT75876.1"/>
    </source>
</evidence>
<keyword evidence="5" id="KW-0677">Repeat</keyword>
<keyword evidence="16" id="KW-1185">Reference proteome</keyword>
<evidence type="ECO:0000259" key="13">
    <source>
        <dbReference type="PROSITE" id="PS51846"/>
    </source>
</evidence>